<keyword evidence="4" id="KW-0614">Plasmid</keyword>
<protein>
    <submittedName>
        <fullName evidence="4">Dihydroxyacetone kinase subunit L</fullName>
    </submittedName>
</protein>
<dbReference type="InterPro" id="IPR004007">
    <property type="entry name" value="DhaL_dom"/>
</dbReference>
<dbReference type="PROSITE" id="PS51480">
    <property type="entry name" value="DHAL"/>
    <property type="match status" value="1"/>
</dbReference>
<dbReference type="RefSeq" id="WP_173945468.1">
    <property type="nucleotide sequence ID" value="NZ_CP102846.1"/>
</dbReference>
<sequence>MTAITTQHIAGAVSGAKAAMGDLEQVLNEADSKLGDGDTGSMLARLIDRLADADPAVEPSISDAFSKLARAAMGATGSSLGTLFATGLMTASRMTKGKDSIAWSELAPLLSASRDAMMARGGAKLGDKTVLDAIHEVATAVEGLNDQASVAQSAKQAGQIVLERFFNESCKVGRARMFMERSIGTHDPGMLAFVRLVDAVAG</sequence>
<evidence type="ECO:0000259" key="3">
    <source>
        <dbReference type="PROSITE" id="PS51480"/>
    </source>
</evidence>
<dbReference type="EMBL" id="CP102846">
    <property type="protein sequence ID" value="UVF22292.1"/>
    <property type="molecule type" value="Genomic_DNA"/>
</dbReference>
<keyword evidence="1" id="KW-0808">Transferase</keyword>
<dbReference type="SMART" id="SM01120">
    <property type="entry name" value="Dak2"/>
    <property type="match status" value="1"/>
</dbReference>
<accession>A0ABY5RZL6</accession>
<proteinExistence type="predicted"/>
<dbReference type="Gene3D" id="1.25.40.340">
    <property type="match status" value="1"/>
</dbReference>
<dbReference type="Proteomes" id="UP001017257">
    <property type="component" value="Plasmid pR24_1"/>
</dbReference>
<keyword evidence="2 4" id="KW-0418">Kinase</keyword>
<reference evidence="4" key="1">
    <citation type="submission" date="2022-08" db="EMBL/GenBank/DDBJ databases">
        <title>Microvirga terrae sp. nov., isolated from soil.</title>
        <authorList>
            <person name="Kim K.H."/>
            <person name="Seo Y.L."/>
            <person name="Kim J.M."/>
            <person name="Lee J.K."/>
            <person name="Han D.M."/>
            <person name="Jeon C.O."/>
        </authorList>
    </citation>
    <scope>NUCLEOTIDE SEQUENCE</scope>
    <source>
        <strain evidence="4">R24</strain>
        <plasmid evidence="4">pR24_1</plasmid>
    </source>
</reference>
<gene>
    <name evidence="4" type="ORF">HPT29_026800</name>
</gene>
<keyword evidence="5" id="KW-1185">Reference proteome</keyword>
<dbReference type="SUPFAM" id="SSF101473">
    <property type="entry name" value="DhaL-like"/>
    <property type="match status" value="1"/>
</dbReference>
<dbReference type="Pfam" id="PF02734">
    <property type="entry name" value="Dak2"/>
    <property type="match status" value="1"/>
</dbReference>
<organism evidence="4 5">
    <name type="scientific">Microvirga terrae</name>
    <dbReference type="NCBI Taxonomy" id="2740529"/>
    <lineage>
        <taxon>Bacteria</taxon>
        <taxon>Pseudomonadati</taxon>
        <taxon>Pseudomonadota</taxon>
        <taxon>Alphaproteobacteria</taxon>
        <taxon>Hyphomicrobiales</taxon>
        <taxon>Methylobacteriaceae</taxon>
        <taxon>Microvirga</taxon>
    </lineage>
</organism>
<dbReference type="PANTHER" id="PTHR28629">
    <property type="entry name" value="TRIOKINASE/FMN CYCLASE"/>
    <property type="match status" value="1"/>
</dbReference>
<dbReference type="GO" id="GO:0016301">
    <property type="term" value="F:kinase activity"/>
    <property type="evidence" value="ECO:0007669"/>
    <property type="project" value="UniProtKB-KW"/>
</dbReference>
<dbReference type="InterPro" id="IPR036117">
    <property type="entry name" value="DhaL_dom_sf"/>
</dbReference>
<geneLocation type="plasmid" evidence="4 5">
    <name>pR24_1</name>
</geneLocation>
<evidence type="ECO:0000256" key="1">
    <source>
        <dbReference type="ARBA" id="ARBA00022679"/>
    </source>
</evidence>
<evidence type="ECO:0000313" key="4">
    <source>
        <dbReference type="EMBL" id="UVF22292.1"/>
    </source>
</evidence>
<evidence type="ECO:0000256" key="2">
    <source>
        <dbReference type="ARBA" id="ARBA00022777"/>
    </source>
</evidence>
<dbReference type="PANTHER" id="PTHR28629:SF4">
    <property type="entry name" value="TRIOKINASE_FMN CYCLASE"/>
    <property type="match status" value="1"/>
</dbReference>
<name>A0ABY5RZL6_9HYPH</name>
<evidence type="ECO:0000313" key="5">
    <source>
        <dbReference type="Proteomes" id="UP001017257"/>
    </source>
</evidence>
<feature type="domain" description="DhaL" evidence="3">
    <location>
        <begin position="7"/>
        <end position="202"/>
    </location>
</feature>
<dbReference type="InterPro" id="IPR050861">
    <property type="entry name" value="Dihydroxyacetone_Kinase"/>
</dbReference>